<keyword evidence="3" id="KW-0812">Transmembrane</keyword>
<sequence length="186" mass="19293">MRPPHTRIVFFGVLLLVAPASIVASDGGTAIDHQGDEIIIGAATDQRIEGTTPFESGTIIGVRVKSVGETHPFLVSKAVKVGENGSFDVVFDLSELAPLQGGPIHVEVRHNESTIHELDGVLVTKNMPAESTLTYAPPTDGTTSPPSTTTATTTTPDDSSSGIDVPGFGIVAGLVALGSVILLTRR</sequence>
<feature type="transmembrane region" description="Helical" evidence="3">
    <location>
        <begin position="165"/>
        <end position="184"/>
    </location>
</feature>
<reference evidence="5" key="1">
    <citation type="submission" date="2019-09" db="EMBL/GenBank/DDBJ databases">
        <title>Genomic analysis of Haloferax sp. CBA1149.</title>
        <authorList>
            <person name="Roh S.W."/>
        </authorList>
    </citation>
    <scope>NUCLEOTIDE SEQUENCE</scope>
    <source>
        <strain evidence="5">CBA1149</strain>
    </source>
</reference>
<keyword evidence="1" id="KW-0732">Signal</keyword>
<feature type="compositionally biased region" description="Low complexity" evidence="2">
    <location>
        <begin position="136"/>
        <end position="162"/>
    </location>
</feature>
<feature type="domain" description="PGF-CTERM archaeal protein-sorting signal" evidence="4">
    <location>
        <begin position="165"/>
        <end position="186"/>
    </location>
</feature>
<dbReference type="GO" id="GO:0030115">
    <property type="term" value="C:S-layer"/>
    <property type="evidence" value="ECO:0007669"/>
    <property type="project" value="UniProtKB-SubCell"/>
</dbReference>
<dbReference type="RefSeq" id="WP_151139002.1">
    <property type="nucleotide sequence ID" value="NZ_VZUS01000001.1"/>
</dbReference>
<dbReference type="GO" id="GO:0005886">
    <property type="term" value="C:plasma membrane"/>
    <property type="evidence" value="ECO:0007669"/>
    <property type="project" value="UniProtKB-SubCell"/>
</dbReference>
<dbReference type="NCBIfam" id="TIGR04126">
    <property type="entry name" value="PGF_CTERM"/>
    <property type="match status" value="1"/>
</dbReference>
<keyword evidence="3" id="KW-1133">Transmembrane helix</keyword>
<name>A0A643K6V0_9EURY</name>
<feature type="region of interest" description="Disordered" evidence="2">
    <location>
        <begin position="131"/>
        <end position="162"/>
    </location>
</feature>
<dbReference type="AlphaFoldDB" id="A0A643K6V0"/>
<dbReference type="EMBL" id="VZUS01000001">
    <property type="protein sequence ID" value="KAB1188835.1"/>
    <property type="molecule type" value="Genomic_DNA"/>
</dbReference>
<evidence type="ECO:0000256" key="1">
    <source>
        <dbReference type="ARBA" id="ARBA00022729"/>
    </source>
</evidence>
<dbReference type="InterPro" id="IPR026371">
    <property type="entry name" value="PGF_CTERM"/>
</dbReference>
<evidence type="ECO:0000256" key="2">
    <source>
        <dbReference type="SAM" id="MobiDB-lite"/>
    </source>
</evidence>
<comment type="caution">
    <text evidence="5">The sequence shown here is derived from an EMBL/GenBank/DDBJ whole genome shotgun (WGS) entry which is preliminary data.</text>
</comment>
<accession>A0A643K6V0</accession>
<proteinExistence type="predicted"/>
<dbReference type="Pfam" id="PF18204">
    <property type="entry name" value="PGF-CTERM"/>
    <property type="match status" value="1"/>
</dbReference>
<evidence type="ECO:0000256" key="3">
    <source>
        <dbReference type="SAM" id="Phobius"/>
    </source>
</evidence>
<organism evidence="5">
    <name type="scientific">Haloferax sp. CBA1149</name>
    <dbReference type="NCBI Taxonomy" id="2650753"/>
    <lineage>
        <taxon>Archaea</taxon>
        <taxon>Methanobacteriati</taxon>
        <taxon>Methanobacteriota</taxon>
        <taxon>Stenosarchaea group</taxon>
        <taxon>Halobacteria</taxon>
        <taxon>Halobacteriales</taxon>
        <taxon>Haloferacaceae</taxon>
        <taxon>Haloferax</taxon>
    </lineage>
</organism>
<dbReference type="NCBIfam" id="NF045517">
    <property type="entry name" value="halo_surf_dom"/>
    <property type="match status" value="1"/>
</dbReference>
<evidence type="ECO:0000259" key="4">
    <source>
        <dbReference type="Pfam" id="PF18204"/>
    </source>
</evidence>
<evidence type="ECO:0000313" key="5">
    <source>
        <dbReference type="EMBL" id="KAB1188835.1"/>
    </source>
</evidence>
<gene>
    <name evidence="5" type="ORF">Hfx1149_12635</name>
</gene>
<keyword evidence="3" id="KW-0472">Membrane</keyword>
<protein>
    <submittedName>
        <fullName evidence="5">PGF-CTERM sorting domain-containing protein</fullName>
    </submittedName>
</protein>